<keyword evidence="4" id="KW-1185">Reference proteome</keyword>
<name>A0A7X6IB77_9BACT</name>
<evidence type="ECO:0000313" key="3">
    <source>
        <dbReference type="EMBL" id="NKE71501.1"/>
    </source>
</evidence>
<organism evidence="3 4">
    <name type="scientific">Candidatus Manganitrophus noduliformans</name>
    <dbReference type="NCBI Taxonomy" id="2606439"/>
    <lineage>
        <taxon>Bacteria</taxon>
        <taxon>Pseudomonadati</taxon>
        <taxon>Nitrospirota</taxon>
        <taxon>Nitrospiria</taxon>
        <taxon>Candidatus Troglogloeales</taxon>
        <taxon>Candidatus Manganitrophaceae</taxon>
        <taxon>Candidatus Manganitrophus</taxon>
    </lineage>
</organism>
<gene>
    <name evidence="3" type="ORF">MNODULE_12195</name>
</gene>
<accession>A0A7X6IB77</accession>
<dbReference type="InterPro" id="IPR003777">
    <property type="entry name" value="XdhC_CoxI"/>
</dbReference>
<dbReference type="Gene3D" id="3.40.50.720">
    <property type="entry name" value="NAD(P)-binding Rossmann-like Domain"/>
    <property type="match status" value="1"/>
</dbReference>
<protein>
    <submittedName>
        <fullName evidence="3">XdhC family protein</fullName>
    </submittedName>
</protein>
<comment type="caution">
    <text evidence="3">The sequence shown here is derived from an EMBL/GenBank/DDBJ whole genome shotgun (WGS) entry which is preliminary data.</text>
</comment>
<evidence type="ECO:0000313" key="4">
    <source>
        <dbReference type="Proteomes" id="UP000534783"/>
    </source>
</evidence>
<dbReference type="PANTHER" id="PTHR30388">
    <property type="entry name" value="ALDEHYDE OXIDOREDUCTASE MOLYBDENUM COFACTOR ASSEMBLY PROTEIN"/>
    <property type="match status" value="1"/>
</dbReference>
<dbReference type="InterPro" id="IPR052698">
    <property type="entry name" value="MoCofactor_Util/Proc"/>
</dbReference>
<reference evidence="3 4" key="1">
    <citation type="journal article" date="2020" name="Nature">
        <title>Bacterial chemolithoautotrophy via manganese oxidation.</title>
        <authorList>
            <person name="Yu H."/>
            <person name="Leadbetter J.R."/>
        </authorList>
    </citation>
    <scope>NUCLEOTIDE SEQUENCE [LARGE SCALE GENOMIC DNA]</scope>
    <source>
        <strain evidence="3 4">Mn-1</strain>
    </source>
</reference>
<dbReference type="Pfam" id="PF13478">
    <property type="entry name" value="XdhC_C"/>
    <property type="match status" value="1"/>
</dbReference>
<dbReference type="Pfam" id="PF02625">
    <property type="entry name" value="XdhC_CoxI"/>
    <property type="match status" value="1"/>
</dbReference>
<dbReference type="EMBL" id="VTOW01000002">
    <property type="protein sequence ID" value="NKE71501.1"/>
    <property type="molecule type" value="Genomic_DNA"/>
</dbReference>
<dbReference type="RefSeq" id="WP_168060188.1">
    <property type="nucleotide sequence ID" value="NZ_VTOW01000002.1"/>
</dbReference>
<dbReference type="PANTHER" id="PTHR30388:SF4">
    <property type="entry name" value="MOLYBDENUM COFACTOR INSERTION CHAPERONE PAOD"/>
    <property type="match status" value="1"/>
</dbReference>
<evidence type="ECO:0000259" key="2">
    <source>
        <dbReference type="Pfam" id="PF13478"/>
    </source>
</evidence>
<dbReference type="Proteomes" id="UP000534783">
    <property type="component" value="Unassembled WGS sequence"/>
</dbReference>
<feature type="domain" description="XdhC- CoxI" evidence="1">
    <location>
        <begin position="11"/>
        <end position="76"/>
    </location>
</feature>
<proteinExistence type="predicted"/>
<feature type="domain" description="XdhC Rossmann" evidence="2">
    <location>
        <begin position="204"/>
        <end position="346"/>
    </location>
</feature>
<dbReference type="AlphaFoldDB" id="A0A7X6IB77"/>
<dbReference type="InterPro" id="IPR027051">
    <property type="entry name" value="XdhC_Rossmann_dom"/>
</dbReference>
<evidence type="ECO:0000259" key="1">
    <source>
        <dbReference type="Pfam" id="PF02625"/>
    </source>
</evidence>
<sequence>METFDFIDQLRRTRTRAAMATLIRTRGTTPRKEGTKMLVDEAGQILGSVTIGGCVDAQVIEAGGEVLRDGRPRLLSLRLGDEEAWEIGLTCGGTLDILIEPIHPSDPADPTARGYDAARAAAEQGGAVLAAVIGGEGLSIGARFLIGTTGEVKGPVDSALAEALRREIPARIANQAVSETIPLTLSDGRMIDLFLETFGAPPTLLIFGAGAVAIPLATFGKGLGFRTVLVDGRPRFANRTRFPDADDIRVGIPSEIAEAFPLNRGVWVVLVAHDYKYDVPVLARALRTDVPYIGMLGSRRRGRAILDLLREKGIDEGSLQRIRVPIGLDLGAQSAAEIAISILSEILAVKYGREGTPLSRPAVATTSGRSAPGGPQ</sequence>